<organism evidence="2 3">
    <name type="scientific">Portunus trituberculatus</name>
    <name type="common">Swimming crab</name>
    <name type="synonym">Neptunus trituberculatus</name>
    <dbReference type="NCBI Taxonomy" id="210409"/>
    <lineage>
        <taxon>Eukaryota</taxon>
        <taxon>Metazoa</taxon>
        <taxon>Ecdysozoa</taxon>
        <taxon>Arthropoda</taxon>
        <taxon>Crustacea</taxon>
        <taxon>Multicrustacea</taxon>
        <taxon>Malacostraca</taxon>
        <taxon>Eumalacostraca</taxon>
        <taxon>Eucarida</taxon>
        <taxon>Decapoda</taxon>
        <taxon>Pleocyemata</taxon>
        <taxon>Brachyura</taxon>
        <taxon>Eubrachyura</taxon>
        <taxon>Portunoidea</taxon>
        <taxon>Portunidae</taxon>
        <taxon>Portuninae</taxon>
        <taxon>Portunus</taxon>
    </lineage>
</organism>
<name>A0A5B7GLR4_PORTR</name>
<reference evidence="2 3" key="1">
    <citation type="submission" date="2019-05" db="EMBL/GenBank/DDBJ databases">
        <title>Another draft genome of Portunus trituberculatus and its Hox gene families provides insights of decapod evolution.</title>
        <authorList>
            <person name="Jeong J.-H."/>
            <person name="Song I."/>
            <person name="Kim S."/>
            <person name="Choi T."/>
            <person name="Kim D."/>
            <person name="Ryu S."/>
            <person name="Kim W."/>
        </authorList>
    </citation>
    <scope>NUCLEOTIDE SEQUENCE [LARGE SCALE GENOMIC DNA]</scope>
    <source>
        <tissue evidence="2">Muscle</tissue>
    </source>
</reference>
<feature type="region of interest" description="Disordered" evidence="1">
    <location>
        <begin position="1"/>
        <end position="20"/>
    </location>
</feature>
<evidence type="ECO:0000313" key="3">
    <source>
        <dbReference type="Proteomes" id="UP000324222"/>
    </source>
</evidence>
<proteinExistence type="predicted"/>
<protein>
    <submittedName>
        <fullName evidence="2">Uncharacterized protein</fullName>
    </submittedName>
</protein>
<sequence>MQATTPEGEVKEGTFSPMNHMRVLHESRTSVETPLKSLEIRQTNQTLVEVQRGSVGREWSTCARLHLTHESATLASSQSSKTAADNEAAPTR</sequence>
<evidence type="ECO:0000313" key="2">
    <source>
        <dbReference type="EMBL" id="MPC57938.1"/>
    </source>
</evidence>
<gene>
    <name evidence="2" type="ORF">E2C01_051930</name>
</gene>
<evidence type="ECO:0000256" key="1">
    <source>
        <dbReference type="SAM" id="MobiDB-lite"/>
    </source>
</evidence>
<dbReference type="Proteomes" id="UP000324222">
    <property type="component" value="Unassembled WGS sequence"/>
</dbReference>
<dbReference type="AlphaFoldDB" id="A0A5B7GLR4"/>
<feature type="region of interest" description="Disordered" evidence="1">
    <location>
        <begin position="70"/>
        <end position="92"/>
    </location>
</feature>
<comment type="caution">
    <text evidence="2">The sequence shown here is derived from an EMBL/GenBank/DDBJ whole genome shotgun (WGS) entry which is preliminary data.</text>
</comment>
<accession>A0A5B7GLR4</accession>
<feature type="compositionally biased region" description="Polar residues" evidence="1">
    <location>
        <begin position="70"/>
        <end position="83"/>
    </location>
</feature>
<keyword evidence="3" id="KW-1185">Reference proteome</keyword>
<dbReference type="EMBL" id="VSRR010015202">
    <property type="protein sequence ID" value="MPC57938.1"/>
    <property type="molecule type" value="Genomic_DNA"/>
</dbReference>